<dbReference type="PROSITE" id="PS51733">
    <property type="entry name" value="BPL_LPL_CATALYTIC"/>
    <property type="match status" value="1"/>
</dbReference>
<dbReference type="EMBL" id="JALKFT010000024">
    <property type="protein sequence ID" value="MCK9877969.1"/>
    <property type="molecule type" value="Genomic_DNA"/>
</dbReference>
<evidence type="ECO:0000256" key="2">
    <source>
        <dbReference type="ARBA" id="ARBA00023267"/>
    </source>
</evidence>
<feature type="region of interest" description="Disordered" evidence="4">
    <location>
        <begin position="1"/>
        <end position="32"/>
    </location>
</feature>
<sequence>MHVPSDAISPDAPVAPRASDGGAARVSAAPKRIADATPARPLLDAPRLADFLSAAGTDFGLTVVSEIDSTNAALVRVARAQTAATAPTETSPTSPTEAELAEVGRRWRQVDAPRGHVLVAERQVAGRGRLDRSWESRVGAGLTVSLLVRPMVEPARLGWLPMVVGTALVSAVRRVTGVTASLKWPNDLLVDGAKLAGILVELVPAPAIPPAAVIGFGLNVHAQSDELPPRSTSLSLCGAPTSALDRTTLLGELLTELAGALVRWERDPMSARADYLAVCATIGRRVRVELPGGRTHLGTAMDVDAEGRLVVDGHPFSAGDVVHLR</sequence>
<dbReference type="Gene3D" id="3.30.930.10">
    <property type="entry name" value="Bira Bifunctional Protein, Domain 2"/>
    <property type="match status" value="1"/>
</dbReference>
<reference evidence="6 7" key="1">
    <citation type="submission" date="2022-04" db="EMBL/GenBank/DDBJ databases">
        <title>Genome diversity in the genus Frankia.</title>
        <authorList>
            <person name="Carlos-Shanley C."/>
            <person name="Hahn D."/>
        </authorList>
    </citation>
    <scope>NUCLEOTIDE SEQUENCE [LARGE SCALE GENOMIC DNA]</scope>
    <source>
        <strain evidence="6 7">Ag45/Mut15</strain>
    </source>
</reference>
<keyword evidence="7" id="KW-1185">Reference proteome</keyword>
<organism evidence="6 7">
    <name type="scientific">Frankia umida</name>
    <dbReference type="NCBI Taxonomy" id="573489"/>
    <lineage>
        <taxon>Bacteria</taxon>
        <taxon>Bacillati</taxon>
        <taxon>Actinomycetota</taxon>
        <taxon>Actinomycetes</taxon>
        <taxon>Frankiales</taxon>
        <taxon>Frankiaceae</taxon>
        <taxon>Frankia</taxon>
    </lineage>
</organism>
<evidence type="ECO:0000256" key="3">
    <source>
        <dbReference type="ARBA" id="ARBA00024227"/>
    </source>
</evidence>
<dbReference type="InterPro" id="IPR004408">
    <property type="entry name" value="Biotin_CoA_COase_ligase"/>
</dbReference>
<keyword evidence="2" id="KW-0092">Biotin</keyword>
<dbReference type="NCBIfam" id="TIGR00121">
    <property type="entry name" value="birA_ligase"/>
    <property type="match status" value="1"/>
</dbReference>
<dbReference type="RefSeq" id="WP_248826130.1">
    <property type="nucleotide sequence ID" value="NZ_JALKFT010000024.1"/>
</dbReference>
<dbReference type="InterPro" id="IPR045864">
    <property type="entry name" value="aa-tRNA-synth_II/BPL/LPL"/>
</dbReference>
<comment type="caution">
    <text evidence="6">The sequence shown here is derived from an EMBL/GenBank/DDBJ whole genome shotgun (WGS) entry which is preliminary data.</text>
</comment>
<dbReference type="Pfam" id="PF02237">
    <property type="entry name" value="BPL_C"/>
    <property type="match status" value="1"/>
</dbReference>
<dbReference type="PANTHER" id="PTHR12835">
    <property type="entry name" value="BIOTIN PROTEIN LIGASE"/>
    <property type="match status" value="1"/>
</dbReference>
<gene>
    <name evidence="6" type="ORF">MXD59_19685</name>
</gene>
<feature type="domain" description="BPL/LPL catalytic" evidence="5">
    <location>
        <begin position="83"/>
        <end position="269"/>
    </location>
</feature>
<dbReference type="InterPro" id="IPR003142">
    <property type="entry name" value="BPL_C"/>
</dbReference>
<evidence type="ECO:0000313" key="6">
    <source>
        <dbReference type="EMBL" id="MCK9877969.1"/>
    </source>
</evidence>
<dbReference type="SUPFAM" id="SSF55681">
    <property type="entry name" value="Class II aaRS and biotin synthetases"/>
    <property type="match status" value="1"/>
</dbReference>
<keyword evidence="1 6" id="KW-0436">Ligase</keyword>
<evidence type="ECO:0000259" key="5">
    <source>
        <dbReference type="PROSITE" id="PS51733"/>
    </source>
</evidence>
<dbReference type="Proteomes" id="UP001201873">
    <property type="component" value="Unassembled WGS sequence"/>
</dbReference>
<name>A0ABT0K2G6_9ACTN</name>
<evidence type="ECO:0000256" key="1">
    <source>
        <dbReference type="ARBA" id="ARBA00022598"/>
    </source>
</evidence>
<dbReference type="GO" id="GO:0004077">
    <property type="term" value="F:biotin--[biotin carboxyl-carrier protein] ligase activity"/>
    <property type="evidence" value="ECO:0007669"/>
    <property type="project" value="UniProtKB-EC"/>
</dbReference>
<dbReference type="EC" id="6.3.4.15" evidence="3"/>
<accession>A0ABT0K2G6</accession>
<evidence type="ECO:0000313" key="7">
    <source>
        <dbReference type="Proteomes" id="UP001201873"/>
    </source>
</evidence>
<protein>
    <recommendedName>
        <fullName evidence="3">biotin--[biotin carboxyl-carrier protein] ligase</fullName>
        <ecNumber evidence="3">6.3.4.15</ecNumber>
    </recommendedName>
</protein>
<dbReference type="Pfam" id="PF03099">
    <property type="entry name" value="BPL_LplA_LipB"/>
    <property type="match status" value="1"/>
</dbReference>
<dbReference type="InterPro" id="IPR004143">
    <property type="entry name" value="BPL_LPL_catalytic"/>
</dbReference>
<proteinExistence type="predicted"/>
<dbReference type="CDD" id="cd16442">
    <property type="entry name" value="BPL"/>
    <property type="match status" value="1"/>
</dbReference>
<dbReference type="Gene3D" id="2.30.30.100">
    <property type="match status" value="1"/>
</dbReference>
<dbReference type="PANTHER" id="PTHR12835:SF5">
    <property type="entry name" value="BIOTIN--PROTEIN LIGASE"/>
    <property type="match status" value="1"/>
</dbReference>
<evidence type="ECO:0000256" key="4">
    <source>
        <dbReference type="SAM" id="MobiDB-lite"/>
    </source>
</evidence>